<accession>A0A9J5WER8</accession>
<protein>
    <submittedName>
        <fullName evidence="2">Uncharacterized protein</fullName>
    </submittedName>
</protein>
<proteinExistence type="predicted"/>
<sequence>MEDGGREIRVPLASSSSKFSKSPISSGKLSSFDQSDTCSFTKPFDLQMLLGRDARCGGWKCNS</sequence>
<feature type="compositionally biased region" description="Low complexity" evidence="1">
    <location>
        <begin position="14"/>
        <end position="31"/>
    </location>
</feature>
<evidence type="ECO:0000313" key="2">
    <source>
        <dbReference type="EMBL" id="KAG5574243.1"/>
    </source>
</evidence>
<feature type="region of interest" description="Disordered" evidence="1">
    <location>
        <begin position="1"/>
        <end position="34"/>
    </location>
</feature>
<comment type="caution">
    <text evidence="2">The sequence shown here is derived from an EMBL/GenBank/DDBJ whole genome shotgun (WGS) entry which is preliminary data.</text>
</comment>
<name>A0A9J5WER8_SOLCO</name>
<keyword evidence="3" id="KW-1185">Reference proteome</keyword>
<gene>
    <name evidence="2" type="ORF">H5410_054377</name>
</gene>
<evidence type="ECO:0000256" key="1">
    <source>
        <dbReference type="SAM" id="MobiDB-lite"/>
    </source>
</evidence>
<reference evidence="2 3" key="1">
    <citation type="submission" date="2020-09" db="EMBL/GenBank/DDBJ databases">
        <title>De no assembly of potato wild relative species, Solanum commersonii.</title>
        <authorList>
            <person name="Cho K."/>
        </authorList>
    </citation>
    <scope>NUCLEOTIDE SEQUENCE [LARGE SCALE GENOMIC DNA]</scope>
    <source>
        <strain evidence="2">LZ3.2</strain>
        <tissue evidence="2">Leaf</tissue>
    </source>
</reference>
<organism evidence="2 3">
    <name type="scientific">Solanum commersonii</name>
    <name type="common">Commerson's wild potato</name>
    <name type="synonym">Commerson's nightshade</name>
    <dbReference type="NCBI Taxonomy" id="4109"/>
    <lineage>
        <taxon>Eukaryota</taxon>
        <taxon>Viridiplantae</taxon>
        <taxon>Streptophyta</taxon>
        <taxon>Embryophyta</taxon>
        <taxon>Tracheophyta</taxon>
        <taxon>Spermatophyta</taxon>
        <taxon>Magnoliopsida</taxon>
        <taxon>eudicotyledons</taxon>
        <taxon>Gunneridae</taxon>
        <taxon>Pentapetalae</taxon>
        <taxon>asterids</taxon>
        <taxon>lamiids</taxon>
        <taxon>Solanales</taxon>
        <taxon>Solanaceae</taxon>
        <taxon>Solanoideae</taxon>
        <taxon>Solaneae</taxon>
        <taxon>Solanum</taxon>
    </lineage>
</organism>
<dbReference type="AlphaFoldDB" id="A0A9J5WER8"/>
<dbReference type="Proteomes" id="UP000824120">
    <property type="component" value="Chromosome 11"/>
</dbReference>
<dbReference type="EMBL" id="JACXVP010000011">
    <property type="protein sequence ID" value="KAG5574243.1"/>
    <property type="molecule type" value="Genomic_DNA"/>
</dbReference>
<evidence type="ECO:0000313" key="3">
    <source>
        <dbReference type="Proteomes" id="UP000824120"/>
    </source>
</evidence>